<gene>
    <name evidence="2" type="ORF">LTRI10_LOCUS22183</name>
</gene>
<keyword evidence="3" id="KW-1185">Reference proteome</keyword>
<sequence>MATQERAEQSRGVVLELPTEVCPGNKEKKVLGGSKGDAGGMGSGREGKRGGAAGSKGQETKGARDKGNVDKGHVDKMMLGGSKGVSGGVASAKDGKQGAGLVAAAGMEGKREVGVKSSNQKKQGVSRGEKMIVDTNGGRKETWEARYKKNNKEGPGEAGIKIGSGGTKKSLKIKIPLRKKDVDMQGMAGDQKTGKDMGPKLGNDHLAGKDKGKKVEAGGQSAKLPGEDMNLDEKEVGKEGLEIHQRKVDAAEEMVSGSNGKQVAFQMTAPDRRKLKKRNELQQWLRTS</sequence>
<reference evidence="2 3" key="1">
    <citation type="submission" date="2024-04" db="EMBL/GenBank/DDBJ databases">
        <authorList>
            <person name="Fracassetti M."/>
        </authorList>
    </citation>
    <scope>NUCLEOTIDE SEQUENCE [LARGE SCALE GENOMIC DNA]</scope>
</reference>
<feature type="compositionally biased region" description="Basic and acidic residues" evidence="1">
    <location>
        <begin position="127"/>
        <end position="155"/>
    </location>
</feature>
<dbReference type="EMBL" id="OZ034817">
    <property type="protein sequence ID" value="CAL1380760.1"/>
    <property type="molecule type" value="Genomic_DNA"/>
</dbReference>
<feature type="region of interest" description="Disordered" evidence="1">
    <location>
        <begin position="1"/>
        <end position="94"/>
    </location>
</feature>
<feature type="compositionally biased region" description="Gly residues" evidence="1">
    <location>
        <begin position="33"/>
        <end position="54"/>
    </location>
</feature>
<accession>A0AAV2E4G5</accession>
<feature type="compositionally biased region" description="Basic and acidic residues" evidence="1">
    <location>
        <begin position="58"/>
        <end position="76"/>
    </location>
</feature>
<feature type="region of interest" description="Disordered" evidence="1">
    <location>
        <begin position="252"/>
        <end position="288"/>
    </location>
</feature>
<dbReference type="AlphaFoldDB" id="A0AAV2E4G5"/>
<dbReference type="Proteomes" id="UP001497516">
    <property type="component" value="Chromosome 4"/>
</dbReference>
<protein>
    <submittedName>
        <fullName evidence="2">Uncharacterized protein</fullName>
    </submittedName>
</protein>
<feature type="region of interest" description="Disordered" evidence="1">
    <location>
        <begin position="108"/>
        <end position="232"/>
    </location>
</feature>
<evidence type="ECO:0000313" key="2">
    <source>
        <dbReference type="EMBL" id="CAL1380760.1"/>
    </source>
</evidence>
<name>A0AAV2E4G5_9ROSI</name>
<evidence type="ECO:0000313" key="3">
    <source>
        <dbReference type="Proteomes" id="UP001497516"/>
    </source>
</evidence>
<evidence type="ECO:0000256" key="1">
    <source>
        <dbReference type="SAM" id="MobiDB-lite"/>
    </source>
</evidence>
<proteinExistence type="predicted"/>
<feature type="compositionally biased region" description="Basic and acidic residues" evidence="1">
    <location>
        <begin position="192"/>
        <end position="216"/>
    </location>
</feature>
<organism evidence="2 3">
    <name type="scientific">Linum trigynum</name>
    <dbReference type="NCBI Taxonomy" id="586398"/>
    <lineage>
        <taxon>Eukaryota</taxon>
        <taxon>Viridiplantae</taxon>
        <taxon>Streptophyta</taxon>
        <taxon>Embryophyta</taxon>
        <taxon>Tracheophyta</taxon>
        <taxon>Spermatophyta</taxon>
        <taxon>Magnoliopsida</taxon>
        <taxon>eudicotyledons</taxon>
        <taxon>Gunneridae</taxon>
        <taxon>Pentapetalae</taxon>
        <taxon>rosids</taxon>
        <taxon>fabids</taxon>
        <taxon>Malpighiales</taxon>
        <taxon>Linaceae</taxon>
        <taxon>Linum</taxon>
    </lineage>
</organism>